<sequence>METTENQCVKLVATRLHGYASEWWDKIQEMRPKKGKYNVISWEKMKSKLQEKFLPLDLAQSAFFQFNNQRQEPNSVVDYTEEFCKLMARNNIRESEKQLVARYIGGLKLTLALASKVEVKLAHSFATKLIDGRNLYPSTKGKSSCGGNLNSQSGIVSKNPAKAVPTPCNKKQSICTSTASSCYNCGQKEEADHFQRLAPPLVLSHLSHPQPSHTSATTITASDQAHTINTNSPSLQIHHRLPWNPSGSDLQKLRASKHHH</sequence>
<keyword evidence="4" id="KW-1185">Reference proteome</keyword>
<reference evidence="3" key="1">
    <citation type="submission" date="2022-12" db="EMBL/GenBank/DDBJ databases">
        <title>Draft genome assemblies for two species of Escallonia (Escalloniales).</title>
        <authorList>
            <person name="Chanderbali A."/>
            <person name="Dervinis C."/>
            <person name="Anghel I."/>
            <person name="Soltis D."/>
            <person name="Soltis P."/>
            <person name="Zapata F."/>
        </authorList>
    </citation>
    <scope>NUCLEOTIDE SEQUENCE</scope>
    <source>
        <strain evidence="3">UCBG92.1500</strain>
        <tissue evidence="3">Leaf</tissue>
    </source>
</reference>
<dbReference type="EMBL" id="JAVXUO010000706">
    <property type="protein sequence ID" value="KAK2989771.1"/>
    <property type="molecule type" value="Genomic_DNA"/>
</dbReference>
<feature type="region of interest" description="Disordered" evidence="1">
    <location>
        <begin position="241"/>
        <end position="260"/>
    </location>
</feature>
<feature type="domain" description="Retrotransposon gag" evidence="2">
    <location>
        <begin position="10"/>
        <end position="108"/>
    </location>
</feature>
<accession>A0AA88S0M5</accession>
<dbReference type="PANTHER" id="PTHR35046">
    <property type="entry name" value="ZINC KNUCKLE (CCHC-TYPE) FAMILY PROTEIN"/>
    <property type="match status" value="1"/>
</dbReference>
<evidence type="ECO:0000259" key="2">
    <source>
        <dbReference type="Pfam" id="PF03732"/>
    </source>
</evidence>
<dbReference type="Pfam" id="PF03732">
    <property type="entry name" value="Retrotrans_gag"/>
    <property type="match status" value="1"/>
</dbReference>
<comment type="caution">
    <text evidence="3">The sequence shown here is derived from an EMBL/GenBank/DDBJ whole genome shotgun (WGS) entry which is preliminary data.</text>
</comment>
<dbReference type="InterPro" id="IPR005162">
    <property type="entry name" value="Retrotrans_gag_dom"/>
</dbReference>
<protein>
    <recommendedName>
        <fullName evidence="2">Retrotransposon gag domain-containing protein</fullName>
    </recommendedName>
</protein>
<evidence type="ECO:0000256" key="1">
    <source>
        <dbReference type="SAM" id="MobiDB-lite"/>
    </source>
</evidence>
<dbReference type="Proteomes" id="UP001187471">
    <property type="component" value="Unassembled WGS sequence"/>
</dbReference>
<name>A0AA88S0M5_9ASTE</name>
<dbReference type="PANTHER" id="PTHR35046:SF18">
    <property type="entry name" value="RNA-DIRECTED DNA POLYMERASE"/>
    <property type="match status" value="1"/>
</dbReference>
<proteinExistence type="predicted"/>
<gene>
    <name evidence="3" type="ORF">RJ640_029925</name>
</gene>
<organism evidence="3 4">
    <name type="scientific">Escallonia rubra</name>
    <dbReference type="NCBI Taxonomy" id="112253"/>
    <lineage>
        <taxon>Eukaryota</taxon>
        <taxon>Viridiplantae</taxon>
        <taxon>Streptophyta</taxon>
        <taxon>Embryophyta</taxon>
        <taxon>Tracheophyta</taxon>
        <taxon>Spermatophyta</taxon>
        <taxon>Magnoliopsida</taxon>
        <taxon>eudicotyledons</taxon>
        <taxon>Gunneridae</taxon>
        <taxon>Pentapetalae</taxon>
        <taxon>asterids</taxon>
        <taxon>campanulids</taxon>
        <taxon>Escalloniales</taxon>
        <taxon>Escalloniaceae</taxon>
        <taxon>Escallonia</taxon>
    </lineage>
</organism>
<evidence type="ECO:0000313" key="4">
    <source>
        <dbReference type="Proteomes" id="UP001187471"/>
    </source>
</evidence>
<evidence type="ECO:0000313" key="3">
    <source>
        <dbReference type="EMBL" id="KAK2989771.1"/>
    </source>
</evidence>
<dbReference type="AlphaFoldDB" id="A0AA88S0M5"/>